<dbReference type="AlphaFoldDB" id="A0A495J2D8"/>
<reference evidence="2 3" key="1">
    <citation type="submission" date="2018-10" db="EMBL/GenBank/DDBJ databases">
        <title>Genomic Encyclopedia of Archaeal and Bacterial Type Strains, Phase II (KMG-II): from individual species to whole genera.</title>
        <authorList>
            <person name="Goeker M."/>
        </authorList>
    </citation>
    <scope>NUCLEOTIDE SEQUENCE [LARGE SCALE GENOMIC DNA]</scope>
    <source>
        <strain evidence="2 3">DSM 18602</strain>
    </source>
</reference>
<keyword evidence="1" id="KW-0812">Transmembrane</keyword>
<comment type="caution">
    <text evidence="2">The sequence shown here is derived from an EMBL/GenBank/DDBJ whole genome shotgun (WGS) entry which is preliminary data.</text>
</comment>
<dbReference type="RefSeq" id="WP_121197804.1">
    <property type="nucleotide sequence ID" value="NZ_RBKU01000001.1"/>
</dbReference>
<protein>
    <submittedName>
        <fullName evidence="2">Uncharacterized protein</fullName>
    </submittedName>
</protein>
<organism evidence="2 3">
    <name type="scientific">Mucilaginibacter gracilis</name>
    <dbReference type="NCBI Taxonomy" id="423350"/>
    <lineage>
        <taxon>Bacteria</taxon>
        <taxon>Pseudomonadati</taxon>
        <taxon>Bacteroidota</taxon>
        <taxon>Sphingobacteriia</taxon>
        <taxon>Sphingobacteriales</taxon>
        <taxon>Sphingobacteriaceae</taxon>
        <taxon>Mucilaginibacter</taxon>
    </lineage>
</organism>
<evidence type="ECO:0000313" key="3">
    <source>
        <dbReference type="Proteomes" id="UP000268007"/>
    </source>
</evidence>
<evidence type="ECO:0000256" key="1">
    <source>
        <dbReference type="SAM" id="Phobius"/>
    </source>
</evidence>
<name>A0A495J2D8_9SPHI</name>
<proteinExistence type="predicted"/>
<accession>A0A495J2D8</accession>
<sequence>MQNRYFKNRMFKIVVVISLTAVVFMVKIFIGHLFGSPALTKPRDLQTISHFTPNGFPPRPAGKIKFRDMNMGACRGRPDLRQLD</sequence>
<gene>
    <name evidence="2" type="ORF">BDD43_2350</name>
</gene>
<dbReference type="EMBL" id="RBKU01000001">
    <property type="protein sequence ID" value="RKR82179.1"/>
    <property type="molecule type" value="Genomic_DNA"/>
</dbReference>
<keyword evidence="1" id="KW-0472">Membrane</keyword>
<evidence type="ECO:0000313" key="2">
    <source>
        <dbReference type="EMBL" id="RKR82179.1"/>
    </source>
</evidence>
<dbReference type="Proteomes" id="UP000268007">
    <property type="component" value="Unassembled WGS sequence"/>
</dbReference>
<keyword evidence="1" id="KW-1133">Transmembrane helix</keyword>
<keyword evidence="3" id="KW-1185">Reference proteome</keyword>
<feature type="transmembrane region" description="Helical" evidence="1">
    <location>
        <begin position="12"/>
        <end position="34"/>
    </location>
</feature>